<evidence type="ECO:0000256" key="4">
    <source>
        <dbReference type="ARBA" id="ARBA00022737"/>
    </source>
</evidence>
<dbReference type="OMA" id="HRRETCL"/>
<keyword evidence="4" id="KW-0677">Repeat</keyword>
<proteinExistence type="inferred from homology"/>
<dbReference type="GO" id="GO:0034198">
    <property type="term" value="P:cellular response to amino acid starvation"/>
    <property type="evidence" value="ECO:0007669"/>
    <property type="project" value="TreeGrafter"/>
</dbReference>
<sequence>MSYIGSVSTPYESLTFGNSLSLKVEGGFNAVSINPSGRDVVLAGRQGLYIIDLDDPFRPPRWLHHKMPWQVADVQWSPHPAKPHWIVSTSNQKAIIWNLNKPSSNAIEYALHGHSRAITDINFNSQHPDILATCSIDTYVHAWDMRSPHRPFYTTSSWRSSASQVKWNFKDSNILASSHGNDVFIWDLRHGSTPLHKLTGHNSGVNSIDFSRFEENKIMSSSNDGTVKFWDLSKEEKCQQAITTEFPIWRGRYLPFGHGYCVMPMIGGNNSVYLMDLDVYDEEKELENPESRIEKLKPVQTFKGHSDRVIDFLWRSRHSYDSNIDDREFQLITWSLDSDLRLWPVTEDVYAKVNFERNKRLEEKLPSYEYMTYNREVGTETSSENRDTGYKRLKEKFVTNSGLQKGTNVSHIDWLSGVKMNRRDSTDDLFEDSKLQNLGEEVSALGRKFPKVVFEKISVSTGELTLTLNGPWVEDNPDEYIFLRIAVKFPQTYPAKGTAPRFMIEENDKLKRTKEQEILAMLKEIGTKYTDQNQYCLEPCLRFLLGEAVNLDDIGTIDDQPLLNFDIADHIGFEEFSSVSDEENDSHIIESSSSDSGSDLAKDPFGEQSELKDSFGRNTAFDSTPIPNQCGAFWTPTGQLLCFFPAESKLDKITHKNLKLTQKALNHRHRNRKQEPHEIFAESNITETDEKPKRYVDTLSANGTSNADGSDSSEEEVSSSDSFDSFANDWNDIIGNDIVVRTKLPMLYNSVTKKLGSLPAESVAGESTKKVKNIIIQKDFHELIPDDKSLALEYEVMGELPEDMARHNALVAERHGYLEISHCWQILSDLLLGERNNDPYTLIWDNHPMCIQWFVKETLKYFELENNLQMLATLCCVLASPRKTDRKSYDDLEDIPKVVENIITFQDSESPPDSRNIDTVSLFSNSNTIGQGSHEQYRLPKFSKSTEAISIRSGERHSSLHPITSNGRISSSKLTQRNKRLSNNSSQQQQQQYLQRSTSQSRMPSIKIELIGDEILEVAKNPNREILDPSEVGRFKKYVYQYAKLLFQWGLPIERAQILKVSLEALSTDHTSKKFNTSGSGTTERNELNSVAVCWLGNTSGTLIFRSCSYCNLRVKGDAFICGNCQHVLHAKCARQWWTVGDECPSGCGCSCPNLFDVR</sequence>
<evidence type="ECO:0000256" key="6">
    <source>
        <dbReference type="PROSITE-ProRule" id="PRU00221"/>
    </source>
</evidence>
<feature type="region of interest" description="Disordered" evidence="7">
    <location>
        <begin position="581"/>
        <end position="611"/>
    </location>
</feature>
<comment type="subcellular location">
    <subcellularLocation>
        <location evidence="1">Vacuole</location>
    </subcellularLocation>
</comment>
<feature type="compositionally biased region" description="Low complexity" evidence="7">
    <location>
        <begin position="589"/>
        <end position="599"/>
    </location>
</feature>
<dbReference type="KEGG" id="kng:KNAG_0I01050"/>
<dbReference type="InterPro" id="IPR049566">
    <property type="entry name" value="WDR59_RTC1-like_RING_Znf"/>
</dbReference>
<protein>
    <recommendedName>
        <fullName evidence="8">RWD domain-containing protein</fullName>
    </recommendedName>
</protein>
<evidence type="ECO:0000313" key="10">
    <source>
        <dbReference type="Proteomes" id="UP000006310"/>
    </source>
</evidence>
<dbReference type="HOGENOM" id="CLU_001497_0_0_1"/>
<comment type="similarity">
    <text evidence="5">Belongs to the WD repeat WDR59 family.</text>
</comment>
<dbReference type="RefSeq" id="XP_022466141.1">
    <property type="nucleotide sequence ID" value="XM_022609779.1"/>
</dbReference>
<evidence type="ECO:0000256" key="5">
    <source>
        <dbReference type="ARBA" id="ARBA00038452"/>
    </source>
</evidence>
<dbReference type="GO" id="GO:0035591">
    <property type="term" value="F:signaling adaptor activity"/>
    <property type="evidence" value="ECO:0007669"/>
    <property type="project" value="TreeGrafter"/>
</dbReference>
<feature type="domain" description="RWD" evidence="8">
    <location>
        <begin position="440"/>
        <end position="551"/>
    </location>
</feature>
<dbReference type="PROSITE" id="PS50082">
    <property type="entry name" value="WD_REPEATS_2"/>
    <property type="match status" value="2"/>
</dbReference>
<dbReference type="EMBL" id="HE978322">
    <property type="protein sequence ID" value="CCK71896.1"/>
    <property type="molecule type" value="Genomic_DNA"/>
</dbReference>
<dbReference type="Pfam" id="PF00400">
    <property type="entry name" value="WD40"/>
    <property type="match status" value="2"/>
</dbReference>
<organism evidence="9 10">
    <name type="scientific">Huiozyma naganishii (strain ATCC MYA-139 / BCRC 22969 / CBS 8797 / KCTC 17520 / NBRC 10181 / NCYC 3082 / Yp74L-3)</name>
    <name type="common">Yeast</name>
    <name type="synonym">Kazachstania naganishii</name>
    <dbReference type="NCBI Taxonomy" id="1071383"/>
    <lineage>
        <taxon>Eukaryota</taxon>
        <taxon>Fungi</taxon>
        <taxon>Dikarya</taxon>
        <taxon>Ascomycota</taxon>
        <taxon>Saccharomycotina</taxon>
        <taxon>Saccharomycetes</taxon>
        <taxon>Saccharomycetales</taxon>
        <taxon>Saccharomycetaceae</taxon>
        <taxon>Huiozyma</taxon>
    </lineage>
</organism>
<feature type="region of interest" description="Disordered" evidence="7">
    <location>
        <begin position="953"/>
        <end position="1001"/>
    </location>
</feature>
<feature type="compositionally biased region" description="Basic and acidic residues" evidence="7">
    <location>
        <begin position="600"/>
        <end position="611"/>
    </location>
</feature>
<keyword evidence="2" id="KW-0926">Vacuole</keyword>
<gene>
    <name evidence="9" type="primary">KNAG0I01050</name>
    <name evidence="9" type="ordered locus">KNAG_0I01050</name>
</gene>
<evidence type="ECO:0000256" key="2">
    <source>
        <dbReference type="ARBA" id="ARBA00022554"/>
    </source>
</evidence>
<keyword evidence="3 6" id="KW-0853">WD repeat</keyword>
<reference evidence="9 10" key="1">
    <citation type="journal article" date="2011" name="Proc. Natl. Acad. Sci. U.S.A.">
        <title>Evolutionary erosion of yeast sex chromosomes by mating-type switching accidents.</title>
        <authorList>
            <person name="Gordon J.L."/>
            <person name="Armisen D."/>
            <person name="Proux-Wera E."/>
            <person name="Oheigeartaigh S.S."/>
            <person name="Byrne K.P."/>
            <person name="Wolfe K.H."/>
        </authorList>
    </citation>
    <scope>NUCLEOTIDE SEQUENCE [LARGE SCALE GENOMIC DNA]</scope>
    <source>
        <strain evidence="10">ATCC MYA-139 / BCRC 22969 / CBS 8797 / CCRC 22969 / KCTC 17520 / NBRC 10181 / NCYC 3082</strain>
    </source>
</reference>
<dbReference type="Gene3D" id="2.130.10.10">
    <property type="entry name" value="YVTN repeat-like/Quinoprotein amine dehydrogenase"/>
    <property type="match status" value="1"/>
</dbReference>
<feature type="repeat" description="WD" evidence="6">
    <location>
        <begin position="111"/>
        <end position="147"/>
    </location>
</feature>
<feature type="compositionally biased region" description="Low complexity" evidence="7">
    <location>
        <begin position="981"/>
        <end position="1001"/>
    </location>
</feature>
<dbReference type="eggNOG" id="KOG0309">
    <property type="taxonomic scope" value="Eukaryota"/>
</dbReference>
<dbReference type="STRING" id="1071383.J7SA43"/>
<dbReference type="CDD" id="cd16488">
    <property type="entry name" value="mRING-H2-C3H3C2_Mio-like"/>
    <property type="match status" value="1"/>
</dbReference>
<dbReference type="SUPFAM" id="SSF50978">
    <property type="entry name" value="WD40 repeat-like"/>
    <property type="match status" value="1"/>
</dbReference>
<dbReference type="GO" id="GO:1904263">
    <property type="term" value="P:positive regulation of TORC1 signaling"/>
    <property type="evidence" value="ECO:0007669"/>
    <property type="project" value="EnsemblFungi"/>
</dbReference>
<evidence type="ECO:0000259" key="8">
    <source>
        <dbReference type="PROSITE" id="PS50908"/>
    </source>
</evidence>
<dbReference type="InterPro" id="IPR015943">
    <property type="entry name" value="WD40/YVTN_repeat-like_dom_sf"/>
</dbReference>
<dbReference type="InterPro" id="IPR006575">
    <property type="entry name" value="RWD_dom"/>
</dbReference>
<dbReference type="InterPro" id="IPR001680">
    <property type="entry name" value="WD40_rpt"/>
</dbReference>
<reference evidence="10" key="2">
    <citation type="submission" date="2012-08" db="EMBL/GenBank/DDBJ databases">
        <title>Genome sequence of Kazachstania naganishii.</title>
        <authorList>
            <person name="Gordon J.L."/>
            <person name="Armisen D."/>
            <person name="Proux-Wera E."/>
            <person name="OhEigeartaigh S.S."/>
            <person name="Byrne K.P."/>
            <person name="Wolfe K.H."/>
        </authorList>
    </citation>
    <scope>NUCLEOTIDE SEQUENCE [LARGE SCALE GENOMIC DNA]</scope>
    <source>
        <strain evidence="10">ATCC MYA-139 / BCRC 22969 / CBS 8797 / CCRC 22969 / KCTC 17520 / NBRC 10181 / NCYC 3082</strain>
    </source>
</reference>
<evidence type="ECO:0000256" key="7">
    <source>
        <dbReference type="SAM" id="MobiDB-lite"/>
    </source>
</evidence>
<dbReference type="InterPro" id="IPR019775">
    <property type="entry name" value="WD40_repeat_CS"/>
</dbReference>
<name>J7SA43_HUIN7</name>
<dbReference type="Pfam" id="PF17120">
    <property type="entry name" value="zf-RING_16"/>
    <property type="match status" value="1"/>
</dbReference>
<dbReference type="PROSITE" id="PS50294">
    <property type="entry name" value="WD_REPEATS_REGION"/>
    <property type="match status" value="2"/>
</dbReference>
<feature type="repeat" description="WD" evidence="6">
    <location>
        <begin position="198"/>
        <end position="240"/>
    </location>
</feature>
<feature type="compositionally biased region" description="Polar residues" evidence="7">
    <location>
        <begin position="699"/>
        <end position="709"/>
    </location>
</feature>
<accession>J7SA43</accession>
<dbReference type="PROSITE" id="PS50908">
    <property type="entry name" value="RWD"/>
    <property type="match status" value="1"/>
</dbReference>
<dbReference type="InterPro" id="IPR036322">
    <property type="entry name" value="WD40_repeat_dom_sf"/>
</dbReference>
<dbReference type="PROSITE" id="PS00678">
    <property type="entry name" value="WD_REPEATS_1"/>
    <property type="match status" value="2"/>
</dbReference>
<dbReference type="GeneID" id="34527639"/>
<dbReference type="Proteomes" id="UP000006310">
    <property type="component" value="Chromosome 9"/>
</dbReference>
<evidence type="ECO:0000256" key="1">
    <source>
        <dbReference type="ARBA" id="ARBA00004116"/>
    </source>
</evidence>
<dbReference type="PANTHER" id="PTHR46170:SF1">
    <property type="entry name" value="GATOR COMPLEX PROTEIN WDR59"/>
    <property type="match status" value="1"/>
</dbReference>
<evidence type="ECO:0000313" key="9">
    <source>
        <dbReference type="EMBL" id="CCK71896.1"/>
    </source>
</evidence>
<dbReference type="PANTHER" id="PTHR46170">
    <property type="entry name" value="GATOR COMPLEX PROTEIN WDR59"/>
    <property type="match status" value="1"/>
</dbReference>
<dbReference type="GO" id="GO:0005774">
    <property type="term" value="C:vacuolar membrane"/>
    <property type="evidence" value="ECO:0007669"/>
    <property type="project" value="TreeGrafter"/>
</dbReference>
<evidence type="ECO:0000256" key="3">
    <source>
        <dbReference type="ARBA" id="ARBA00022574"/>
    </source>
</evidence>
<dbReference type="SMART" id="SM00591">
    <property type="entry name" value="RWD"/>
    <property type="match status" value="1"/>
</dbReference>
<keyword evidence="10" id="KW-1185">Reference proteome</keyword>
<dbReference type="OrthoDB" id="311712at2759"/>
<dbReference type="AlphaFoldDB" id="J7SA43"/>
<dbReference type="InterPro" id="IPR049567">
    <property type="entry name" value="WDR59-like"/>
</dbReference>
<feature type="compositionally biased region" description="Polar residues" evidence="7">
    <location>
        <begin position="961"/>
        <end position="975"/>
    </location>
</feature>
<dbReference type="GO" id="GO:0035859">
    <property type="term" value="C:Seh1-associated complex"/>
    <property type="evidence" value="ECO:0007669"/>
    <property type="project" value="EnsemblFungi"/>
</dbReference>
<dbReference type="SMART" id="SM00320">
    <property type="entry name" value="WD40"/>
    <property type="match status" value="6"/>
</dbReference>
<feature type="region of interest" description="Disordered" evidence="7">
    <location>
        <begin position="666"/>
        <end position="721"/>
    </location>
</feature>